<dbReference type="PANTHER" id="PTHR47506">
    <property type="entry name" value="TRANSCRIPTIONAL REGULATORY PROTEIN"/>
    <property type="match status" value="1"/>
</dbReference>
<organism evidence="7 8">
    <name type="scientific">Actinacidiphila yanglinensis</name>
    <dbReference type="NCBI Taxonomy" id="310779"/>
    <lineage>
        <taxon>Bacteria</taxon>
        <taxon>Bacillati</taxon>
        <taxon>Actinomycetota</taxon>
        <taxon>Actinomycetes</taxon>
        <taxon>Kitasatosporales</taxon>
        <taxon>Streptomycetaceae</taxon>
        <taxon>Actinacidiphila</taxon>
    </lineage>
</organism>
<protein>
    <submittedName>
        <fullName evidence="7">Transcriptional regulator, TetR family</fullName>
    </submittedName>
</protein>
<evidence type="ECO:0000256" key="3">
    <source>
        <dbReference type="ARBA" id="ARBA00023163"/>
    </source>
</evidence>
<dbReference type="Gene3D" id="1.10.357.10">
    <property type="entry name" value="Tetracycline Repressor, domain 2"/>
    <property type="match status" value="1"/>
</dbReference>
<proteinExistence type="predicted"/>
<name>A0A1H5YZS7_9ACTN</name>
<dbReference type="InterPro" id="IPR001647">
    <property type="entry name" value="HTH_TetR"/>
</dbReference>
<evidence type="ECO:0000256" key="5">
    <source>
        <dbReference type="SAM" id="MobiDB-lite"/>
    </source>
</evidence>
<dbReference type="GO" id="GO:0003677">
    <property type="term" value="F:DNA binding"/>
    <property type="evidence" value="ECO:0007669"/>
    <property type="project" value="UniProtKB-UniRule"/>
</dbReference>
<dbReference type="SUPFAM" id="SSF48498">
    <property type="entry name" value="Tetracyclin repressor-like, C-terminal domain"/>
    <property type="match status" value="1"/>
</dbReference>
<evidence type="ECO:0000256" key="2">
    <source>
        <dbReference type="ARBA" id="ARBA00023125"/>
    </source>
</evidence>
<dbReference type="PANTHER" id="PTHR47506:SF1">
    <property type="entry name" value="HTH-TYPE TRANSCRIPTIONAL REGULATOR YJDC"/>
    <property type="match status" value="1"/>
</dbReference>
<evidence type="ECO:0000313" key="7">
    <source>
        <dbReference type="EMBL" id="SEG28927.1"/>
    </source>
</evidence>
<sequence length="240" mass="25346">MVPRTVPQPPADAPKASHGSRPSARDRLLAAANELFYAEGVHSVGIDRIIEHAGVAKASLYNTFGSKDGLVRAYLNSRSDRSMDRIARALTRFRNPRERLLGIFDAQGELFTSPDYNGCAFIAASAEAPRGSSVEEASDAYRARLRGLFAELAAEIGVADPQGLARQLHLLYDGATITSRMDRDPTSASVAREAAAILLNAAPMAPSAPAAPDARDTGAAANVANHAIDDDSRVRPAVGG</sequence>
<evidence type="ECO:0000256" key="4">
    <source>
        <dbReference type="PROSITE-ProRule" id="PRU00335"/>
    </source>
</evidence>
<feature type="compositionally biased region" description="Pro residues" evidence="5">
    <location>
        <begin position="1"/>
        <end position="12"/>
    </location>
</feature>
<dbReference type="SUPFAM" id="SSF46689">
    <property type="entry name" value="Homeodomain-like"/>
    <property type="match status" value="1"/>
</dbReference>
<dbReference type="Proteomes" id="UP000236754">
    <property type="component" value="Unassembled WGS sequence"/>
</dbReference>
<dbReference type="OrthoDB" id="4214267at2"/>
<dbReference type="InterPro" id="IPR036271">
    <property type="entry name" value="Tet_transcr_reg_TetR-rel_C_sf"/>
</dbReference>
<dbReference type="PROSITE" id="PS50977">
    <property type="entry name" value="HTH_TETR_2"/>
    <property type="match status" value="1"/>
</dbReference>
<reference evidence="7 8" key="1">
    <citation type="submission" date="2016-10" db="EMBL/GenBank/DDBJ databases">
        <authorList>
            <person name="de Groot N.N."/>
        </authorList>
    </citation>
    <scope>NUCLEOTIDE SEQUENCE [LARGE SCALE GENOMIC DNA]</scope>
    <source>
        <strain evidence="7 8">CGMCC 4.2023</strain>
    </source>
</reference>
<feature type="domain" description="HTH tetR-type" evidence="6">
    <location>
        <begin position="22"/>
        <end position="82"/>
    </location>
</feature>
<feature type="region of interest" description="Disordered" evidence="5">
    <location>
        <begin position="1"/>
        <end position="23"/>
    </location>
</feature>
<dbReference type="EMBL" id="FNVU01000004">
    <property type="protein sequence ID" value="SEG28927.1"/>
    <property type="molecule type" value="Genomic_DNA"/>
</dbReference>
<dbReference type="InterPro" id="IPR009057">
    <property type="entry name" value="Homeodomain-like_sf"/>
</dbReference>
<keyword evidence="1" id="KW-0805">Transcription regulation</keyword>
<evidence type="ECO:0000256" key="1">
    <source>
        <dbReference type="ARBA" id="ARBA00023015"/>
    </source>
</evidence>
<evidence type="ECO:0000313" key="8">
    <source>
        <dbReference type="Proteomes" id="UP000236754"/>
    </source>
</evidence>
<accession>A0A1H5YZS7</accession>
<evidence type="ECO:0000259" key="6">
    <source>
        <dbReference type="PROSITE" id="PS50977"/>
    </source>
</evidence>
<gene>
    <name evidence="7" type="ORF">SAMN05216223_104207</name>
</gene>
<keyword evidence="3" id="KW-0804">Transcription</keyword>
<dbReference type="Pfam" id="PF00440">
    <property type="entry name" value="TetR_N"/>
    <property type="match status" value="1"/>
</dbReference>
<dbReference type="PRINTS" id="PR00455">
    <property type="entry name" value="HTHTETR"/>
</dbReference>
<keyword evidence="2 4" id="KW-0238">DNA-binding</keyword>
<keyword evidence="8" id="KW-1185">Reference proteome</keyword>
<dbReference type="RefSeq" id="WP_103885498.1">
    <property type="nucleotide sequence ID" value="NZ_FNVU01000004.1"/>
</dbReference>
<dbReference type="AlphaFoldDB" id="A0A1H5YZS7"/>
<feature type="DNA-binding region" description="H-T-H motif" evidence="4">
    <location>
        <begin position="45"/>
        <end position="64"/>
    </location>
</feature>